<dbReference type="PROSITE" id="PS51808">
    <property type="entry name" value="CHCH"/>
    <property type="match status" value="2"/>
</dbReference>
<dbReference type="EMBL" id="CAJVPV010005099">
    <property type="protein sequence ID" value="CAG8584853.1"/>
    <property type="molecule type" value="Genomic_DNA"/>
</dbReference>
<evidence type="ECO:0000256" key="7">
    <source>
        <dbReference type="ARBA" id="ARBA00023128"/>
    </source>
</evidence>
<keyword evidence="7 9" id="KW-0496">Mitochondrion</keyword>
<evidence type="ECO:0000256" key="6">
    <source>
        <dbReference type="ARBA" id="ARBA00022982"/>
    </source>
</evidence>
<keyword evidence="8" id="KW-1015">Disulfide bond</keyword>
<comment type="function">
    <text evidence="1 9">Accessory subunit of the mitochondrial membrane respiratory chain NADH dehydrogenase (Complex I), that is believed not to be involved in catalysis. Complex I functions in the transfer of electrons from NADH to the respiratory chain. The immediate electron acceptor for the enzyme is believed to be ubiquinone.</text>
</comment>
<name>A0A9N9C0L1_9GLOM</name>
<evidence type="ECO:0000256" key="8">
    <source>
        <dbReference type="ARBA" id="ARBA00023157"/>
    </source>
</evidence>
<dbReference type="OrthoDB" id="276296at2759"/>
<keyword evidence="3 9" id="KW-0813">Transport</keyword>
<organism evidence="10 11">
    <name type="scientific">Acaulospora morrowiae</name>
    <dbReference type="NCBI Taxonomy" id="94023"/>
    <lineage>
        <taxon>Eukaryota</taxon>
        <taxon>Fungi</taxon>
        <taxon>Fungi incertae sedis</taxon>
        <taxon>Mucoromycota</taxon>
        <taxon>Glomeromycotina</taxon>
        <taxon>Glomeromycetes</taxon>
        <taxon>Diversisporales</taxon>
        <taxon>Acaulosporaceae</taxon>
        <taxon>Acaulospora</taxon>
    </lineage>
</organism>
<keyword evidence="11" id="KW-1185">Reference proteome</keyword>
<evidence type="ECO:0000256" key="1">
    <source>
        <dbReference type="ARBA" id="ARBA00003195"/>
    </source>
</evidence>
<dbReference type="AlphaFoldDB" id="A0A9N9C0L1"/>
<keyword evidence="5" id="KW-0677">Repeat</keyword>
<evidence type="ECO:0000313" key="11">
    <source>
        <dbReference type="Proteomes" id="UP000789342"/>
    </source>
</evidence>
<comment type="similarity">
    <text evidence="2 9">Belongs to the complex I NDUFA8 subunit family.</text>
</comment>
<proteinExistence type="inferred from homology"/>
<keyword evidence="6 9" id="KW-0249">Electron transport</keyword>
<evidence type="ECO:0000313" key="10">
    <source>
        <dbReference type="EMBL" id="CAG8584853.1"/>
    </source>
</evidence>
<sequence>MAVPKNPNISDYAFVDPTPMPAEIPKVDEVGSTSAPLHSAAYFIGAYCKEYNEDFMLCKNENNDPAHCLKEGRKVTRCAIDLLRKLRENCDKEFEAHWNCLDTNNQEFHRCRAPERKFNACVLSALKLEKFIPDSPQGKPPIHLKENPLYS</sequence>
<evidence type="ECO:0000256" key="9">
    <source>
        <dbReference type="PIRNR" id="PIRNR017016"/>
    </source>
</evidence>
<dbReference type="Proteomes" id="UP000789342">
    <property type="component" value="Unassembled WGS sequence"/>
</dbReference>
<reference evidence="10" key="1">
    <citation type="submission" date="2021-06" db="EMBL/GenBank/DDBJ databases">
        <authorList>
            <person name="Kallberg Y."/>
            <person name="Tangrot J."/>
            <person name="Rosling A."/>
        </authorList>
    </citation>
    <scope>NUCLEOTIDE SEQUENCE</scope>
    <source>
        <strain evidence="10">CL551</strain>
    </source>
</reference>
<dbReference type="GO" id="GO:0006120">
    <property type="term" value="P:mitochondrial electron transport, NADH to ubiquinone"/>
    <property type="evidence" value="ECO:0007669"/>
    <property type="project" value="InterPro"/>
</dbReference>
<dbReference type="PANTHER" id="PTHR13344">
    <property type="entry name" value="NADH-UBIQUINONE OXIDOREDUCTASE"/>
    <property type="match status" value="1"/>
</dbReference>
<comment type="caution">
    <text evidence="10">The sequence shown here is derived from an EMBL/GenBank/DDBJ whole genome shotgun (WGS) entry which is preliminary data.</text>
</comment>
<accession>A0A9N9C0L1</accession>
<keyword evidence="9" id="KW-0472">Membrane</keyword>
<evidence type="ECO:0000256" key="3">
    <source>
        <dbReference type="ARBA" id="ARBA00022448"/>
    </source>
</evidence>
<evidence type="ECO:0000256" key="5">
    <source>
        <dbReference type="ARBA" id="ARBA00022737"/>
    </source>
</evidence>
<dbReference type="PANTHER" id="PTHR13344:SF0">
    <property type="entry name" value="NADH DEHYDROGENASE [UBIQUINONE] 1 ALPHA SUBCOMPLEX SUBUNIT 8"/>
    <property type="match status" value="1"/>
</dbReference>
<dbReference type="PIRSF" id="PIRSF017016">
    <property type="entry name" value="NDUA8"/>
    <property type="match status" value="1"/>
</dbReference>
<evidence type="ECO:0000256" key="4">
    <source>
        <dbReference type="ARBA" id="ARBA00022660"/>
    </source>
</evidence>
<keyword evidence="4 9" id="KW-0679">Respiratory chain</keyword>
<protein>
    <recommendedName>
        <fullName evidence="9">NADH-ubiquinone oxidoreductase</fullName>
    </recommendedName>
</protein>
<dbReference type="InterPro" id="IPR016680">
    <property type="entry name" value="NDUFA8"/>
</dbReference>
<gene>
    <name evidence="10" type="ORF">AMORRO_LOCUS7077</name>
</gene>
<dbReference type="GO" id="GO:0005743">
    <property type="term" value="C:mitochondrial inner membrane"/>
    <property type="evidence" value="ECO:0007669"/>
    <property type="project" value="UniProtKB-SubCell"/>
</dbReference>
<keyword evidence="9" id="KW-0999">Mitochondrion inner membrane</keyword>
<comment type="subcellular location">
    <subcellularLocation>
        <location evidence="9">Mitochondrion inner membrane</location>
    </subcellularLocation>
</comment>
<evidence type="ECO:0000256" key="2">
    <source>
        <dbReference type="ARBA" id="ARBA00010705"/>
    </source>
</evidence>